<name>A0AAE0Y6L1_9GAST</name>
<protein>
    <submittedName>
        <fullName evidence="2">Uncharacterized protein</fullName>
    </submittedName>
</protein>
<sequence>MTNERLSPTQYARREVSRCAPYGANNDRVSELVEARRSSGARHQTRHEASVKDHSSATPIFNQFVTFVSPIGGGL</sequence>
<evidence type="ECO:0000313" key="2">
    <source>
        <dbReference type="EMBL" id="KAK3733329.1"/>
    </source>
</evidence>
<proteinExistence type="predicted"/>
<comment type="caution">
    <text evidence="2">The sequence shown here is derived from an EMBL/GenBank/DDBJ whole genome shotgun (WGS) entry which is preliminary data.</text>
</comment>
<dbReference type="Proteomes" id="UP001283361">
    <property type="component" value="Unassembled WGS sequence"/>
</dbReference>
<evidence type="ECO:0000313" key="3">
    <source>
        <dbReference type="Proteomes" id="UP001283361"/>
    </source>
</evidence>
<gene>
    <name evidence="2" type="ORF">RRG08_037121</name>
</gene>
<feature type="region of interest" description="Disordered" evidence="1">
    <location>
        <begin position="33"/>
        <end position="54"/>
    </location>
</feature>
<keyword evidence="3" id="KW-1185">Reference proteome</keyword>
<dbReference type="AlphaFoldDB" id="A0AAE0Y6L1"/>
<dbReference type="EMBL" id="JAWDGP010006903">
    <property type="protein sequence ID" value="KAK3733329.1"/>
    <property type="molecule type" value="Genomic_DNA"/>
</dbReference>
<accession>A0AAE0Y6L1</accession>
<evidence type="ECO:0000256" key="1">
    <source>
        <dbReference type="SAM" id="MobiDB-lite"/>
    </source>
</evidence>
<organism evidence="2 3">
    <name type="scientific">Elysia crispata</name>
    <name type="common">lettuce slug</name>
    <dbReference type="NCBI Taxonomy" id="231223"/>
    <lineage>
        <taxon>Eukaryota</taxon>
        <taxon>Metazoa</taxon>
        <taxon>Spiralia</taxon>
        <taxon>Lophotrochozoa</taxon>
        <taxon>Mollusca</taxon>
        <taxon>Gastropoda</taxon>
        <taxon>Heterobranchia</taxon>
        <taxon>Euthyneura</taxon>
        <taxon>Panpulmonata</taxon>
        <taxon>Sacoglossa</taxon>
        <taxon>Placobranchoidea</taxon>
        <taxon>Plakobranchidae</taxon>
        <taxon>Elysia</taxon>
    </lineage>
</organism>
<reference evidence="2" key="1">
    <citation type="journal article" date="2023" name="G3 (Bethesda)">
        <title>A reference genome for the long-term kleptoplast-retaining sea slug Elysia crispata morphotype clarki.</title>
        <authorList>
            <person name="Eastman K.E."/>
            <person name="Pendleton A.L."/>
            <person name="Shaikh M.A."/>
            <person name="Suttiyut T."/>
            <person name="Ogas R."/>
            <person name="Tomko P."/>
            <person name="Gavelis G."/>
            <person name="Widhalm J.R."/>
            <person name="Wisecaver J.H."/>
        </authorList>
    </citation>
    <scope>NUCLEOTIDE SEQUENCE</scope>
    <source>
        <strain evidence="2">ECLA1</strain>
    </source>
</reference>